<dbReference type="PANTHER" id="PTHR30349">
    <property type="entry name" value="PHAGE INTEGRASE-RELATED"/>
    <property type="match status" value="1"/>
</dbReference>
<comment type="caution">
    <text evidence="5">The sequence shown here is derived from an EMBL/GenBank/DDBJ whole genome shotgun (WGS) entry which is preliminary data.</text>
</comment>
<gene>
    <name evidence="5" type="ORF">CPG37_10900</name>
</gene>
<dbReference type="SUPFAM" id="SSF56349">
    <property type="entry name" value="DNA breaking-rejoining enzymes"/>
    <property type="match status" value="1"/>
</dbReference>
<reference evidence="5 6" key="1">
    <citation type="submission" date="2017-09" db="EMBL/GenBank/DDBJ databases">
        <authorList>
            <person name="Perez-Cataluna A."/>
            <person name="Figueras M.J."/>
            <person name="Salas-Masso N."/>
        </authorList>
    </citation>
    <scope>NUCLEOTIDE SEQUENCE [LARGE SCALE GENOMIC DNA]</scope>
    <source>
        <strain evidence="5 6">F138-33</strain>
    </source>
</reference>
<keyword evidence="3" id="KW-0233">DNA recombination</keyword>
<organism evidence="5 6">
    <name type="scientific">Malaciobacter canalis</name>
    <dbReference type="NCBI Taxonomy" id="1912871"/>
    <lineage>
        <taxon>Bacteria</taxon>
        <taxon>Pseudomonadati</taxon>
        <taxon>Campylobacterota</taxon>
        <taxon>Epsilonproteobacteria</taxon>
        <taxon>Campylobacterales</taxon>
        <taxon>Arcobacteraceae</taxon>
        <taxon>Malaciobacter</taxon>
    </lineage>
</organism>
<comment type="similarity">
    <text evidence="1">Belongs to the 'phage' integrase family.</text>
</comment>
<dbReference type="PANTHER" id="PTHR30349:SF41">
    <property type="entry name" value="INTEGRASE_RECOMBINASE PROTEIN MJ0367-RELATED"/>
    <property type="match status" value="1"/>
</dbReference>
<dbReference type="PROSITE" id="PS51898">
    <property type="entry name" value="TYR_RECOMBINASE"/>
    <property type="match status" value="1"/>
</dbReference>
<dbReference type="Gene3D" id="1.10.443.10">
    <property type="entry name" value="Intergrase catalytic core"/>
    <property type="match status" value="1"/>
</dbReference>
<evidence type="ECO:0000256" key="2">
    <source>
        <dbReference type="ARBA" id="ARBA00023125"/>
    </source>
</evidence>
<dbReference type="Proteomes" id="UP000221384">
    <property type="component" value="Unassembled WGS sequence"/>
</dbReference>
<evidence type="ECO:0000256" key="1">
    <source>
        <dbReference type="ARBA" id="ARBA00008857"/>
    </source>
</evidence>
<dbReference type="RefSeq" id="WP_099334987.1">
    <property type="nucleotide sequence ID" value="NZ_CP042812.1"/>
</dbReference>
<proteinExistence type="inferred from homology"/>
<keyword evidence="2" id="KW-0238">DNA-binding</keyword>
<dbReference type="InterPro" id="IPR050090">
    <property type="entry name" value="Tyrosine_recombinase_XerCD"/>
</dbReference>
<dbReference type="CDD" id="cd00397">
    <property type="entry name" value="DNA_BRE_C"/>
    <property type="match status" value="1"/>
</dbReference>
<dbReference type="InterPro" id="IPR011010">
    <property type="entry name" value="DNA_brk_join_enz"/>
</dbReference>
<dbReference type="Pfam" id="PF00589">
    <property type="entry name" value="Phage_integrase"/>
    <property type="match status" value="1"/>
</dbReference>
<evidence type="ECO:0000313" key="5">
    <source>
        <dbReference type="EMBL" id="PHO09098.1"/>
    </source>
</evidence>
<evidence type="ECO:0000259" key="4">
    <source>
        <dbReference type="PROSITE" id="PS51898"/>
    </source>
</evidence>
<keyword evidence="6" id="KW-1185">Reference proteome</keyword>
<evidence type="ECO:0000256" key="3">
    <source>
        <dbReference type="ARBA" id="ARBA00023172"/>
    </source>
</evidence>
<sequence length="195" mass="22500">MCGRKKGSVKNSKPILEREYKILKSYINGLETFETSKVKWMRSLEILYMSGMRVSEILDIKIKDIKDGIQKGELSVFVKKQNIIRHIPLSEKSIKILKKLIDGETDMDGYFIHKRNSVRNNLNPIGFTKDFNQLIQLVLGKNYSSHSFRKGIITEMGMNGINPKIIQHFVSHKNISTTLNYINPTSDDIRNSLLR</sequence>
<dbReference type="InterPro" id="IPR002104">
    <property type="entry name" value="Integrase_catalytic"/>
</dbReference>
<protein>
    <recommendedName>
        <fullName evidence="4">Tyr recombinase domain-containing protein</fullName>
    </recommendedName>
</protein>
<accession>A0ABX4LRX3</accession>
<dbReference type="InterPro" id="IPR013762">
    <property type="entry name" value="Integrase-like_cat_sf"/>
</dbReference>
<dbReference type="EMBL" id="NWVW01000014">
    <property type="protein sequence ID" value="PHO09098.1"/>
    <property type="molecule type" value="Genomic_DNA"/>
</dbReference>
<name>A0ABX4LRX3_9BACT</name>
<feature type="domain" description="Tyr recombinase" evidence="4">
    <location>
        <begin position="10"/>
        <end position="194"/>
    </location>
</feature>
<evidence type="ECO:0000313" key="6">
    <source>
        <dbReference type="Proteomes" id="UP000221384"/>
    </source>
</evidence>